<reference evidence="1" key="1">
    <citation type="journal article" date="2014" name="Int. J. Syst. Evol. Microbiol.">
        <title>Complete genome sequence of Corynebacterium casei LMG S-19264T (=DSM 44701T), isolated from a smear-ripened cheese.</title>
        <authorList>
            <consortium name="US DOE Joint Genome Institute (JGI-PGF)"/>
            <person name="Walter F."/>
            <person name="Albersmeier A."/>
            <person name="Kalinowski J."/>
            <person name="Ruckert C."/>
        </authorList>
    </citation>
    <scope>NUCLEOTIDE SEQUENCE</scope>
    <source>
        <strain evidence="1">NBRC 110023</strain>
    </source>
</reference>
<dbReference type="RefSeq" id="WP_284216421.1">
    <property type="nucleotide sequence ID" value="NZ_BSOT01000005.1"/>
</dbReference>
<name>A0AA37SUF8_9ALTE</name>
<dbReference type="EMBL" id="BSOT01000005">
    <property type="protein sequence ID" value="GLR70116.1"/>
    <property type="molecule type" value="Genomic_DNA"/>
</dbReference>
<dbReference type="SUPFAM" id="SSF88659">
    <property type="entry name" value="Sigma3 and sigma4 domains of RNA polymerase sigma factors"/>
    <property type="match status" value="1"/>
</dbReference>
<dbReference type="AlphaFoldDB" id="A0AA37SUF8"/>
<organism evidence="1 2">
    <name type="scientific">Agaribacter marinus</name>
    <dbReference type="NCBI Taxonomy" id="1431249"/>
    <lineage>
        <taxon>Bacteria</taxon>
        <taxon>Pseudomonadati</taxon>
        <taxon>Pseudomonadota</taxon>
        <taxon>Gammaproteobacteria</taxon>
        <taxon>Alteromonadales</taxon>
        <taxon>Alteromonadaceae</taxon>
        <taxon>Agaribacter</taxon>
    </lineage>
</organism>
<sequence>MIIGVETTDIVHSTKLDKASFSLISDSIDDELNDNREAFNYNFQRFRGDAYQVSYSAPEHTVRASLLTRLAVFTTLPDKSVLLTQSIIIGKQDVSDTMGEVFIASGRQLDKQKRAGYTVEFINSYITMALPSQFLQTLLNGLTRKQADTLYWYIKLGFPEHQMIADKLKMSRQNVNTHLQRANSELVKAFIDTYERNIQSLLHKNDEILKEDTK</sequence>
<evidence type="ECO:0000313" key="1">
    <source>
        <dbReference type="EMBL" id="GLR70116.1"/>
    </source>
</evidence>
<gene>
    <name evidence="1" type="ORF">GCM10007852_10240</name>
</gene>
<comment type="caution">
    <text evidence="1">The sequence shown here is derived from an EMBL/GenBank/DDBJ whole genome shotgun (WGS) entry which is preliminary data.</text>
</comment>
<reference evidence="1" key="2">
    <citation type="submission" date="2023-01" db="EMBL/GenBank/DDBJ databases">
        <title>Draft genome sequence of Agaribacter marinus strain NBRC 110023.</title>
        <authorList>
            <person name="Sun Q."/>
            <person name="Mori K."/>
        </authorList>
    </citation>
    <scope>NUCLEOTIDE SEQUENCE</scope>
    <source>
        <strain evidence="1">NBRC 110023</strain>
    </source>
</reference>
<evidence type="ECO:0000313" key="2">
    <source>
        <dbReference type="Proteomes" id="UP001156601"/>
    </source>
</evidence>
<proteinExistence type="predicted"/>
<dbReference type="Proteomes" id="UP001156601">
    <property type="component" value="Unassembled WGS sequence"/>
</dbReference>
<protein>
    <submittedName>
        <fullName evidence="1">Uncharacterized protein</fullName>
    </submittedName>
</protein>
<keyword evidence="2" id="KW-1185">Reference proteome</keyword>
<accession>A0AA37SUF8</accession>
<dbReference type="InterPro" id="IPR013324">
    <property type="entry name" value="RNA_pol_sigma_r3/r4-like"/>
</dbReference>